<gene>
    <name evidence="2" type="ORF">CRENBAI_018173</name>
</gene>
<feature type="region of interest" description="Disordered" evidence="1">
    <location>
        <begin position="345"/>
        <end position="403"/>
    </location>
</feature>
<organism evidence="2 3">
    <name type="scientific">Crenichthys baileyi</name>
    <name type="common">White River springfish</name>
    <dbReference type="NCBI Taxonomy" id="28760"/>
    <lineage>
        <taxon>Eukaryota</taxon>
        <taxon>Metazoa</taxon>
        <taxon>Chordata</taxon>
        <taxon>Craniata</taxon>
        <taxon>Vertebrata</taxon>
        <taxon>Euteleostomi</taxon>
        <taxon>Actinopterygii</taxon>
        <taxon>Neopterygii</taxon>
        <taxon>Teleostei</taxon>
        <taxon>Neoteleostei</taxon>
        <taxon>Acanthomorphata</taxon>
        <taxon>Ovalentaria</taxon>
        <taxon>Atherinomorphae</taxon>
        <taxon>Cyprinodontiformes</taxon>
        <taxon>Goodeidae</taxon>
        <taxon>Crenichthys</taxon>
    </lineage>
</organism>
<feature type="region of interest" description="Disordered" evidence="1">
    <location>
        <begin position="1"/>
        <end position="62"/>
    </location>
</feature>
<accession>A0AAV9QZ82</accession>
<evidence type="ECO:0000256" key="1">
    <source>
        <dbReference type="SAM" id="MobiDB-lite"/>
    </source>
</evidence>
<comment type="caution">
    <text evidence="2">The sequence shown here is derived from an EMBL/GenBank/DDBJ whole genome shotgun (WGS) entry which is preliminary data.</text>
</comment>
<feature type="compositionally biased region" description="Low complexity" evidence="1">
    <location>
        <begin position="345"/>
        <end position="356"/>
    </location>
</feature>
<feature type="compositionally biased region" description="Polar residues" evidence="1">
    <location>
        <begin position="150"/>
        <end position="180"/>
    </location>
</feature>
<proteinExistence type="predicted"/>
<dbReference type="AlphaFoldDB" id="A0AAV9QZ82"/>
<dbReference type="EMBL" id="JAHHUM010002636">
    <property type="protein sequence ID" value="KAK5601986.1"/>
    <property type="molecule type" value="Genomic_DNA"/>
</dbReference>
<reference evidence="2 3" key="1">
    <citation type="submission" date="2021-06" db="EMBL/GenBank/DDBJ databases">
        <authorList>
            <person name="Palmer J.M."/>
        </authorList>
    </citation>
    <scope>NUCLEOTIDE SEQUENCE [LARGE SCALE GENOMIC DNA]</scope>
    <source>
        <strain evidence="2 3">MEX-2019</strain>
        <tissue evidence="2">Muscle</tissue>
    </source>
</reference>
<keyword evidence="3" id="KW-1185">Reference proteome</keyword>
<name>A0AAV9QZ82_9TELE</name>
<sequence>MFPPRLDLADEQMEREAVQRRYPPAPLVAHPDSAAKPTSSSRCKKRRRGVTSCCSAGEEVGPMPADMRAAASIPASSSATAPSAALPIPSSLTPAQVSVATPDELEEWLRFFARQIKSFRRVSLLHHSPELKAEGSRALLLQSSPRQVSRALLQSSPRQVSRALLQSSPHQGPDDTSSPALATEGPDDASAPALATEGLGNASAPALATEGLGHASAPAHATEGLGDPSAPAPGLKAFQGYGGRLVLVLVPKSCDEGFEDEPPTDPVPERFKERLVLIMASDEGFEDEPPPDPVPEWFEKKLVLVSTSKAGDEGLRTNRRLILSIKERLVLVLASKGLPGSVPVSEGPVGSVPVSGGSPGTVNSKPDSKPPEFLRVLGGSSTLHGRRPDLPDRGSSTLLGRPPDPHHGLIALIQQLIAPPGLL</sequence>
<feature type="region of interest" description="Disordered" evidence="1">
    <location>
        <begin position="150"/>
        <end position="195"/>
    </location>
</feature>
<dbReference type="Proteomes" id="UP001311232">
    <property type="component" value="Unassembled WGS sequence"/>
</dbReference>
<evidence type="ECO:0000313" key="2">
    <source>
        <dbReference type="EMBL" id="KAK5601986.1"/>
    </source>
</evidence>
<evidence type="ECO:0000313" key="3">
    <source>
        <dbReference type="Proteomes" id="UP001311232"/>
    </source>
</evidence>
<protein>
    <submittedName>
        <fullName evidence="2">Uncharacterized protein</fullName>
    </submittedName>
</protein>